<dbReference type="SMART" id="SM00054">
    <property type="entry name" value="EFh"/>
    <property type="match status" value="3"/>
</dbReference>
<dbReference type="PROSITE" id="PS50222">
    <property type="entry name" value="EF_HAND_2"/>
    <property type="match status" value="3"/>
</dbReference>
<dbReference type="PROSITE" id="PS00018">
    <property type="entry name" value="EF_HAND_1"/>
    <property type="match status" value="3"/>
</dbReference>
<dbReference type="SUPFAM" id="SSF47473">
    <property type="entry name" value="EF-hand"/>
    <property type="match status" value="1"/>
</dbReference>
<evidence type="ECO:0000313" key="4">
    <source>
        <dbReference type="EMBL" id="KAF3456371.1"/>
    </source>
</evidence>
<dbReference type="Pfam" id="PF13499">
    <property type="entry name" value="EF-hand_7"/>
    <property type="match status" value="1"/>
</dbReference>
<feature type="domain" description="EF-hand" evidence="3">
    <location>
        <begin position="88"/>
        <end position="123"/>
    </location>
</feature>
<accession>A0A8K0HPN0</accession>
<gene>
    <name evidence="4" type="ORF">FNV43_RR01021</name>
</gene>
<dbReference type="EMBL" id="VOIH02000001">
    <property type="protein sequence ID" value="KAF3456371.1"/>
    <property type="molecule type" value="Genomic_DNA"/>
</dbReference>
<organism evidence="4 5">
    <name type="scientific">Rhamnella rubrinervis</name>
    <dbReference type="NCBI Taxonomy" id="2594499"/>
    <lineage>
        <taxon>Eukaryota</taxon>
        <taxon>Viridiplantae</taxon>
        <taxon>Streptophyta</taxon>
        <taxon>Embryophyta</taxon>
        <taxon>Tracheophyta</taxon>
        <taxon>Spermatophyta</taxon>
        <taxon>Magnoliopsida</taxon>
        <taxon>eudicotyledons</taxon>
        <taxon>Gunneridae</taxon>
        <taxon>Pentapetalae</taxon>
        <taxon>rosids</taxon>
        <taxon>fabids</taxon>
        <taxon>Rosales</taxon>
        <taxon>Rhamnaceae</taxon>
        <taxon>rhamnoid group</taxon>
        <taxon>Rhamneae</taxon>
        <taxon>Rhamnella</taxon>
    </lineage>
</organism>
<name>A0A8K0HPN0_9ROSA</name>
<evidence type="ECO:0000313" key="5">
    <source>
        <dbReference type="Proteomes" id="UP000796880"/>
    </source>
</evidence>
<reference evidence="4" key="1">
    <citation type="submission" date="2020-03" db="EMBL/GenBank/DDBJ databases">
        <title>A high-quality chromosome-level genome assembly of a woody plant with both climbing and erect habits, Rhamnella rubrinervis.</title>
        <authorList>
            <person name="Lu Z."/>
            <person name="Yang Y."/>
            <person name="Zhu X."/>
            <person name="Sun Y."/>
        </authorList>
    </citation>
    <scope>NUCLEOTIDE SEQUENCE</scope>
    <source>
        <strain evidence="4">BYM</strain>
        <tissue evidence="4">Leaf</tissue>
    </source>
</reference>
<evidence type="ECO:0000256" key="2">
    <source>
        <dbReference type="ARBA" id="ARBA00022837"/>
    </source>
</evidence>
<keyword evidence="5" id="KW-1185">Reference proteome</keyword>
<protein>
    <recommendedName>
        <fullName evidence="3">EF-hand domain-containing protein</fullName>
    </recommendedName>
</protein>
<dbReference type="GO" id="GO:0043226">
    <property type="term" value="C:organelle"/>
    <property type="evidence" value="ECO:0007669"/>
    <property type="project" value="UniProtKB-ARBA"/>
</dbReference>
<keyword evidence="2" id="KW-0106">Calcium</keyword>
<dbReference type="OrthoDB" id="26525at2759"/>
<feature type="domain" description="EF-hand" evidence="3">
    <location>
        <begin position="15"/>
        <end position="50"/>
    </location>
</feature>
<dbReference type="InterPro" id="IPR011992">
    <property type="entry name" value="EF-hand-dom_pair"/>
</dbReference>
<dbReference type="PANTHER" id="PTHR23050">
    <property type="entry name" value="CALCIUM BINDING PROTEIN"/>
    <property type="match status" value="1"/>
</dbReference>
<dbReference type="InterPro" id="IPR002048">
    <property type="entry name" value="EF_hand_dom"/>
</dbReference>
<dbReference type="FunFam" id="1.10.238.10:FF:000178">
    <property type="entry name" value="Calmodulin-2 A"/>
    <property type="match status" value="1"/>
</dbReference>
<dbReference type="Pfam" id="PF00036">
    <property type="entry name" value="EF-hand_1"/>
    <property type="match status" value="1"/>
</dbReference>
<dbReference type="InterPro" id="IPR050145">
    <property type="entry name" value="Centrin_CML-like"/>
</dbReference>
<dbReference type="CDD" id="cd00051">
    <property type="entry name" value="EFh"/>
    <property type="match status" value="2"/>
</dbReference>
<keyword evidence="1" id="KW-0677">Repeat</keyword>
<feature type="domain" description="EF-hand" evidence="3">
    <location>
        <begin position="52"/>
        <end position="87"/>
    </location>
</feature>
<proteinExistence type="predicted"/>
<dbReference type="AlphaFoldDB" id="A0A8K0HPN0"/>
<evidence type="ECO:0000256" key="1">
    <source>
        <dbReference type="ARBA" id="ARBA00022737"/>
    </source>
</evidence>
<dbReference type="Gene3D" id="1.10.238.10">
    <property type="entry name" value="EF-hand"/>
    <property type="match status" value="2"/>
</dbReference>
<comment type="caution">
    <text evidence="4">The sequence shown here is derived from an EMBL/GenBank/DDBJ whole genome shotgun (WGS) entry which is preliminary data.</text>
</comment>
<sequence length="180" mass="19365">MCPSGRTLTSDTPATLGSDFRRAFEVLDADRDGKISRDDLRAFYSGFSSSGADESVIGSMIKEADSNDDGFVEYDEFERVLGCDKKSLSGGLMEEVFKVMDKDGDGKLSHDDLKSYMNSAGFPATDEDIKAMILMGGGDEKEGVSYQAIEEDSKAMVVMGGGDEKEGVSYQGSLKILAVD</sequence>
<dbReference type="Proteomes" id="UP000796880">
    <property type="component" value="Unassembled WGS sequence"/>
</dbReference>
<evidence type="ECO:0000259" key="3">
    <source>
        <dbReference type="PROSITE" id="PS50222"/>
    </source>
</evidence>
<dbReference type="GO" id="GO:0005509">
    <property type="term" value="F:calcium ion binding"/>
    <property type="evidence" value="ECO:0007669"/>
    <property type="project" value="InterPro"/>
</dbReference>
<dbReference type="InterPro" id="IPR018247">
    <property type="entry name" value="EF_Hand_1_Ca_BS"/>
</dbReference>